<name>A0A193LKM9_9GAMM</name>
<dbReference type="GO" id="GO:0009063">
    <property type="term" value="P:amino acid catabolic process"/>
    <property type="evidence" value="ECO:0007669"/>
    <property type="project" value="InterPro"/>
</dbReference>
<dbReference type="InterPro" id="IPR018110">
    <property type="entry name" value="Mandel_Rmase/mucon_lact_enz_CS"/>
</dbReference>
<keyword evidence="4" id="KW-0479">Metal-binding</keyword>
<dbReference type="InterPro" id="IPR046945">
    <property type="entry name" value="RHMD-like"/>
</dbReference>
<gene>
    <name evidence="9" type="ORF">BA177_04510</name>
</gene>
<comment type="catalytic activity">
    <reaction evidence="1">
        <text>L-fuconate = 2-dehydro-3-deoxy-L-fuconate + H2O</text>
        <dbReference type="Rhea" id="RHEA:22772"/>
        <dbReference type="ChEBI" id="CHEBI:15377"/>
        <dbReference type="ChEBI" id="CHEBI:21291"/>
        <dbReference type="ChEBI" id="CHEBI:37448"/>
        <dbReference type="EC" id="4.2.1.68"/>
    </reaction>
</comment>
<dbReference type="PANTHER" id="PTHR13794">
    <property type="entry name" value="ENOLASE SUPERFAMILY, MANDELATE RACEMASE"/>
    <property type="match status" value="1"/>
</dbReference>
<dbReference type="InterPro" id="IPR029065">
    <property type="entry name" value="Enolase_C-like"/>
</dbReference>
<dbReference type="InterPro" id="IPR034610">
    <property type="entry name" value="L-fuconate_dehydratase"/>
</dbReference>
<dbReference type="SFLD" id="SFLDS00001">
    <property type="entry name" value="Enolase"/>
    <property type="match status" value="1"/>
</dbReference>
<dbReference type="EMBL" id="CP016268">
    <property type="protein sequence ID" value="ANO52991.1"/>
    <property type="molecule type" value="Genomic_DNA"/>
</dbReference>
<dbReference type="InterPro" id="IPR013342">
    <property type="entry name" value="Mandelate_racemase_C"/>
</dbReference>
<dbReference type="Proteomes" id="UP000092695">
    <property type="component" value="Chromosome"/>
</dbReference>
<evidence type="ECO:0000256" key="2">
    <source>
        <dbReference type="ARBA" id="ARBA00001946"/>
    </source>
</evidence>
<dbReference type="Gene3D" id="3.30.390.10">
    <property type="entry name" value="Enolase-like, N-terminal domain"/>
    <property type="match status" value="1"/>
</dbReference>
<dbReference type="SFLD" id="SFLDG00179">
    <property type="entry name" value="mandelate_racemase"/>
    <property type="match status" value="1"/>
</dbReference>
<protein>
    <recommendedName>
        <fullName evidence="3">L-fuconate dehydratase</fullName>
        <ecNumber evidence="3">4.2.1.68</ecNumber>
    </recommendedName>
</protein>
<dbReference type="KEGG" id="woc:BA177_04510"/>
<keyword evidence="10" id="KW-1185">Reference proteome</keyword>
<keyword evidence="6" id="KW-0456">Lyase</keyword>
<dbReference type="Pfam" id="PF13378">
    <property type="entry name" value="MR_MLE_C"/>
    <property type="match status" value="1"/>
</dbReference>
<dbReference type="SUPFAM" id="SSF51604">
    <property type="entry name" value="Enolase C-terminal domain-like"/>
    <property type="match status" value="1"/>
</dbReference>
<dbReference type="InterPro" id="IPR013341">
    <property type="entry name" value="Mandelate_racemase_N_dom"/>
</dbReference>
<evidence type="ECO:0000259" key="8">
    <source>
        <dbReference type="SMART" id="SM00922"/>
    </source>
</evidence>
<dbReference type="GO" id="GO:0016052">
    <property type="term" value="P:carbohydrate catabolic process"/>
    <property type="evidence" value="ECO:0007669"/>
    <property type="project" value="InterPro"/>
</dbReference>
<evidence type="ECO:0000313" key="10">
    <source>
        <dbReference type="Proteomes" id="UP000092695"/>
    </source>
</evidence>
<evidence type="ECO:0000313" key="9">
    <source>
        <dbReference type="EMBL" id="ANO52991.1"/>
    </source>
</evidence>
<feature type="region of interest" description="Disordered" evidence="7">
    <location>
        <begin position="1"/>
        <end position="24"/>
    </location>
</feature>
<dbReference type="SMART" id="SM00922">
    <property type="entry name" value="MR_MLE"/>
    <property type="match status" value="1"/>
</dbReference>
<evidence type="ECO:0000256" key="6">
    <source>
        <dbReference type="ARBA" id="ARBA00023239"/>
    </source>
</evidence>
<dbReference type="SUPFAM" id="SSF54826">
    <property type="entry name" value="Enolase N-terminal domain-like"/>
    <property type="match status" value="1"/>
</dbReference>
<dbReference type="PANTHER" id="PTHR13794:SF58">
    <property type="entry name" value="MITOCHONDRIAL ENOLASE SUPERFAMILY MEMBER 1"/>
    <property type="match status" value="1"/>
</dbReference>
<accession>A0A193LKM9</accession>
<comment type="cofactor">
    <cofactor evidence="2">
        <name>Mg(2+)</name>
        <dbReference type="ChEBI" id="CHEBI:18420"/>
    </cofactor>
</comment>
<dbReference type="GO" id="GO:0050023">
    <property type="term" value="F:L-fuconate dehydratase activity"/>
    <property type="evidence" value="ECO:0007669"/>
    <property type="project" value="UniProtKB-EC"/>
</dbReference>
<sequence>MRITGFSIRDIRFPTSDEQHGSDAMNSAPDYSAAYLTLETNQPGLQGNGLAFTIGRGNEVCCAALNAIAHHAINRSLESIVADSAAFSNALTGDDQIRWLGPEKGVVHLAAAAVINAVWDLHAKASGKPLWRLLAEMSPEEIVRCVDFRYLSDALTPDEALALLKEAEAGKEARIETLLADGFPAYTTSAGWIGYSDEKVRQLCLSAIDDGWNHLKMKVGTSLDDDLRRAALIRETIGPDRSLMMDANQVWEVDEAITHIKRLAEFRPLWIEEPTSPDDILGYAAIADAVKPIKLAAGEHCQNRITFKQLMKLGAIDFCQIDSCRVAGVNENIAIILLAKKFGIPVCPHAGGVGLCEQVQHLAMFDFIALGGPLDGRLIEYVDHLHEHFLDPVTVRRGRYVAPDKPGFSIEMKQHTLRQYEYPGGPVWRRRVG</sequence>
<evidence type="ECO:0000256" key="4">
    <source>
        <dbReference type="ARBA" id="ARBA00022723"/>
    </source>
</evidence>
<evidence type="ECO:0000256" key="3">
    <source>
        <dbReference type="ARBA" id="ARBA00013142"/>
    </source>
</evidence>
<dbReference type="SFLD" id="SFLDF00111">
    <property type="entry name" value="L-fuconate_dehydratase"/>
    <property type="match status" value="1"/>
</dbReference>
<dbReference type="InterPro" id="IPR036849">
    <property type="entry name" value="Enolase-like_C_sf"/>
</dbReference>
<reference evidence="9 10" key="1">
    <citation type="submission" date="2016-06" db="EMBL/GenBank/DDBJ databases">
        <title>Complete genome sequence of a deep-branching marine Gamma Proteobacterium Woeseia oceani type strain XK5.</title>
        <authorList>
            <person name="Mu D."/>
            <person name="Du Z."/>
        </authorList>
    </citation>
    <scope>NUCLEOTIDE SEQUENCE [LARGE SCALE GENOMIC DNA]</scope>
    <source>
        <strain evidence="9 10">XK5</strain>
    </source>
</reference>
<dbReference type="CDD" id="cd03324">
    <property type="entry name" value="rTSbeta_L-fuconate_dehydratase"/>
    <property type="match status" value="1"/>
</dbReference>
<evidence type="ECO:0000256" key="7">
    <source>
        <dbReference type="SAM" id="MobiDB-lite"/>
    </source>
</evidence>
<evidence type="ECO:0000256" key="5">
    <source>
        <dbReference type="ARBA" id="ARBA00022842"/>
    </source>
</evidence>
<dbReference type="EC" id="4.2.1.68" evidence="3"/>
<feature type="compositionally biased region" description="Basic and acidic residues" evidence="7">
    <location>
        <begin position="9"/>
        <end position="21"/>
    </location>
</feature>
<keyword evidence="5" id="KW-0460">Magnesium</keyword>
<dbReference type="FunFam" id="3.20.20.120:FF:000007">
    <property type="entry name" value="Mitochondrial enolase superfamily member 1"/>
    <property type="match status" value="1"/>
</dbReference>
<dbReference type="Gene3D" id="3.20.20.120">
    <property type="entry name" value="Enolase-like C-terminal domain"/>
    <property type="match status" value="1"/>
</dbReference>
<dbReference type="PROSITE" id="PS00909">
    <property type="entry name" value="MR_MLE_2"/>
    <property type="match status" value="1"/>
</dbReference>
<dbReference type="Pfam" id="PF02746">
    <property type="entry name" value="MR_MLE_N"/>
    <property type="match status" value="1"/>
</dbReference>
<organism evidence="9 10">
    <name type="scientific">Woeseia oceani</name>
    <dbReference type="NCBI Taxonomy" id="1548547"/>
    <lineage>
        <taxon>Bacteria</taxon>
        <taxon>Pseudomonadati</taxon>
        <taxon>Pseudomonadota</taxon>
        <taxon>Gammaproteobacteria</taxon>
        <taxon>Woeseiales</taxon>
        <taxon>Woeseiaceae</taxon>
        <taxon>Woeseia</taxon>
    </lineage>
</organism>
<proteinExistence type="predicted"/>
<dbReference type="GO" id="GO:0000287">
    <property type="term" value="F:magnesium ion binding"/>
    <property type="evidence" value="ECO:0007669"/>
    <property type="project" value="TreeGrafter"/>
</dbReference>
<feature type="domain" description="Mandelate racemase/muconate lactonizing enzyme C-terminal" evidence="8">
    <location>
        <begin position="197"/>
        <end position="293"/>
    </location>
</feature>
<dbReference type="InterPro" id="IPR029017">
    <property type="entry name" value="Enolase-like_N"/>
</dbReference>
<dbReference type="STRING" id="1548547.BA177_04510"/>
<dbReference type="AlphaFoldDB" id="A0A193LKM9"/>
<evidence type="ECO:0000256" key="1">
    <source>
        <dbReference type="ARBA" id="ARBA00001737"/>
    </source>
</evidence>